<dbReference type="NCBIfam" id="TIGR02205">
    <property type="entry name" value="septum_zipA"/>
    <property type="match status" value="1"/>
</dbReference>
<dbReference type="HAMAP" id="MF_00509">
    <property type="entry name" value="ZipA"/>
    <property type="match status" value="1"/>
</dbReference>
<evidence type="ECO:0000256" key="2">
    <source>
        <dbReference type="ARBA" id="ARBA00022519"/>
    </source>
</evidence>
<dbReference type="Pfam" id="PF04354">
    <property type="entry name" value="ZipA_C"/>
    <property type="match status" value="1"/>
</dbReference>
<name>A0AA37WYA5_9GAMM</name>
<evidence type="ECO:0000313" key="12">
    <source>
        <dbReference type="EMBL" id="GLS84304.1"/>
    </source>
</evidence>
<evidence type="ECO:0000256" key="5">
    <source>
        <dbReference type="ARBA" id="ARBA00022989"/>
    </source>
</evidence>
<keyword evidence="7 8" id="KW-0131">Cell cycle</keyword>
<feature type="compositionally biased region" description="Polar residues" evidence="10">
    <location>
        <begin position="173"/>
        <end position="190"/>
    </location>
</feature>
<keyword evidence="6 8" id="KW-0472">Membrane</keyword>
<keyword evidence="2 8" id="KW-0997">Cell inner membrane</keyword>
<keyword evidence="3 8" id="KW-0132">Cell division</keyword>
<dbReference type="PANTHER" id="PTHR38685:SF1">
    <property type="entry name" value="CELL DIVISION PROTEIN ZIPA"/>
    <property type="match status" value="1"/>
</dbReference>
<comment type="caution">
    <text evidence="12">The sequence shown here is derived from an EMBL/GenBank/DDBJ whole genome shotgun (WGS) entry which is preliminary data.</text>
</comment>
<evidence type="ECO:0000256" key="1">
    <source>
        <dbReference type="ARBA" id="ARBA00022475"/>
    </source>
</evidence>
<feature type="domain" description="ZipA C-terminal FtsZ-binding" evidence="11">
    <location>
        <begin position="206"/>
        <end position="336"/>
    </location>
</feature>
<accession>A0AA37WYA5</accession>
<comment type="function">
    <text evidence="8 9">Essential cell division protein that stabilizes the FtsZ protofilaments by cross-linking them and that serves as a cytoplasmic membrane anchor for the Z ring. Also required for the recruitment to the septal ring of downstream cell division proteins.</text>
</comment>
<keyword evidence="13" id="KW-1185">Reference proteome</keyword>
<dbReference type="Proteomes" id="UP001157439">
    <property type="component" value="Unassembled WGS sequence"/>
</dbReference>
<keyword evidence="1 8" id="KW-1003">Cell membrane</keyword>
<comment type="subunit">
    <text evidence="8">Interacts with FtsZ via their C-terminal domains.</text>
</comment>
<dbReference type="InterPro" id="IPR036765">
    <property type="entry name" value="ZipA_FtsZ-bd_C_sf"/>
</dbReference>
<keyword evidence="5 8" id="KW-1133">Transmembrane helix</keyword>
<evidence type="ECO:0000256" key="10">
    <source>
        <dbReference type="SAM" id="MobiDB-lite"/>
    </source>
</evidence>
<dbReference type="GO" id="GO:0005886">
    <property type="term" value="C:plasma membrane"/>
    <property type="evidence" value="ECO:0007669"/>
    <property type="project" value="UniProtKB-SubCell"/>
</dbReference>
<evidence type="ECO:0000256" key="7">
    <source>
        <dbReference type="ARBA" id="ARBA00023306"/>
    </source>
</evidence>
<dbReference type="GO" id="GO:0043093">
    <property type="term" value="P:FtsZ-dependent cytokinesis"/>
    <property type="evidence" value="ECO:0007669"/>
    <property type="project" value="UniProtKB-UniRule"/>
</dbReference>
<dbReference type="AlphaFoldDB" id="A0AA37WYA5"/>
<dbReference type="InterPro" id="IPR011919">
    <property type="entry name" value="Cell_div_ZipA"/>
</dbReference>
<protein>
    <recommendedName>
        <fullName evidence="8 9">Cell division protein ZipA</fullName>
    </recommendedName>
</protein>
<dbReference type="SMART" id="SM00771">
    <property type="entry name" value="ZipA_C"/>
    <property type="match status" value="1"/>
</dbReference>
<evidence type="ECO:0000313" key="13">
    <source>
        <dbReference type="Proteomes" id="UP001157439"/>
    </source>
</evidence>
<dbReference type="PANTHER" id="PTHR38685">
    <property type="entry name" value="CELL DIVISION PROTEIN ZIPA"/>
    <property type="match status" value="1"/>
</dbReference>
<evidence type="ECO:0000259" key="11">
    <source>
        <dbReference type="SMART" id="SM00771"/>
    </source>
</evidence>
<reference evidence="12 13" key="1">
    <citation type="journal article" date="2014" name="Int. J. Syst. Evol. Microbiol.">
        <title>Complete genome sequence of Corynebacterium casei LMG S-19264T (=DSM 44701T), isolated from a smear-ripened cheese.</title>
        <authorList>
            <consortium name="US DOE Joint Genome Institute (JGI-PGF)"/>
            <person name="Walter F."/>
            <person name="Albersmeier A."/>
            <person name="Kalinowski J."/>
            <person name="Ruckert C."/>
        </authorList>
    </citation>
    <scope>NUCLEOTIDE SEQUENCE [LARGE SCALE GENOMIC DNA]</scope>
    <source>
        <strain evidence="12 13">NBRC 112785</strain>
    </source>
</reference>
<dbReference type="InterPro" id="IPR007449">
    <property type="entry name" value="ZipA_FtsZ-bd_C"/>
</dbReference>
<feature type="region of interest" description="Disordered" evidence="10">
    <location>
        <begin position="129"/>
        <end position="204"/>
    </location>
</feature>
<dbReference type="GO" id="GO:0000917">
    <property type="term" value="P:division septum assembly"/>
    <property type="evidence" value="ECO:0007669"/>
    <property type="project" value="TreeGrafter"/>
</dbReference>
<comment type="similarity">
    <text evidence="8 9">Belongs to the ZipA family.</text>
</comment>
<evidence type="ECO:0000256" key="9">
    <source>
        <dbReference type="RuleBase" id="RU003612"/>
    </source>
</evidence>
<comment type="subcellular location">
    <subcellularLocation>
        <location evidence="8">Cell inner membrane</location>
        <topology evidence="8">Single-pass type I membrane protein</topology>
    </subcellularLocation>
    <text evidence="8">Localizes to the Z ring in an FtsZ-dependent manner.</text>
</comment>
<dbReference type="GO" id="GO:0032153">
    <property type="term" value="C:cell division site"/>
    <property type="evidence" value="ECO:0007669"/>
    <property type="project" value="UniProtKB-UniRule"/>
</dbReference>
<evidence type="ECO:0000256" key="8">
    <source>
        <dbReference type="HAMAP-Rule" id="MF_00509"/>
    </source>
</evidence>
<gene>
    <name evidence="8 12" type="primary">zipA</name>
    <name evidence="12" type="ORF">GCM10007894_22810</name>
</gene>
<feature type="transmembrane region" description="Helical" evidence="8">
    <location>
        <begin position="6"/>
        <end position="26"/>
    </location>
</feature>
<feature type="compositionally biased region" description="Low complexity" evidence="10">
    <location>
        <begin position="154"/>
        <end position="165"/>
    </location>
</feature>
<sequence length="341" mass="37228">MNDDLQLVLIIIGLIAIAGVLLHGYWSNKKERVEPMADKPLRSIDRYQSETKRDADGFDMDGVGEVKIRSNNSEASEPSVEIDETPTTQSQPNIGKVDVEVEPVINEPSLGGVTRESEDQVQLGLAGFEETPEMTLSAANQEPTSKPKSKPRPKQATQATSAASSELPDNDEFNLTSPETAASENASNDLAPQATKPEAPKTVTEPTDVLVLHVQAQTGEQLHGSELLPCLLTLGLKFGDMNIFHRHQDPAGTGRVIYSLANMMKPGTFDPDNMEQFKTDGVVLFLTLPCQGEAKLSFSTMLNAAQQLADDLNGVVTDEQRNPWNDASRAHYLERIRKAVH</sequence>
<evidence type="ECO:0000256" key="4">
    <source>
        <dbReference type="ARBA" id="ARBA00022692"/>
    </source>
</evidence>
<proteinExistence type="inferred from homology"/>
<organism evidence="12 13">
    <name type="scientific">Paraferrimonas haliotis</name>
    <dbReference type="NCBI Taxonomy" id="2013866"/>
    <lineage>
        <taxon>Bacteria</taxon>
        <taxon>Pseudomonadati</taxon>
        <taxon>Pseudomonadota</taxon>
        <taxon>Gammaproteobacteria</taxon>
        <taxon>Alteromonadales</taxon>
        <taxon>Ferrimonadaceae</taxon>
        <taxon>Paraferrimonas</taxon>
    </lineage>
</organism>
<dbReference type="RefSeq" id="WP_095500193.1">
    <property type="nucleotide sequence ID" value="NZ_BSPO01000003.1"/>
</dbReference>
<feature type="region of interest" description="Disordered" evidence="10">
    <location>
        <begin position="70"/>
        <end position="101"/>
    </location>
</feature>
<evidence type="ECO:0000256" key="6">
    <source>
        <dbReference type="ARBA" id="ARBA00023136"/>
    </source>
</evidence>
<dbReference type="EMBL" id="BSPO01000003">
    <property type="protein sequence ID" value="GLS84304.1"/>
    <property type="molecule type" value="Genomic_DNA"/>
</dbReference>
<evidence type="ECO:0000256" key="3">
    <source>
        <dbReference type="ARBA" id="ARBA00022618"/>
    </source>
</evidence>
<dbReference type="Gene3D" id="3.30.1400.10">
    <property type="entry name" value="ZipA, C-terminal FtsZ-binding domain"/>
    <property type="match status" value="1"/>
</dbReference>
<dbReference type="SUPFAM" id="SSF64383">
    <property type="entry name" value="Cell-division protein ZipA, C-terminal domain"/>
    <property type="match status" value="1"/>
</dbReference>
<keyword evidence="4 8" id="KW-0812">Transmembrane</keyword>